<evidence type="ECO:0000256" key="1">
    <source>
        <dbReference type="SAM" id="MobiDB-lite"/>
    </source>
</evidence>
<feature type="region of interest" description="Disordered" evidence="1">
    <location>
        <begin position="117"/>
        <end position="136"/>
    </location>
</feature>
<keyword evidence="2" id="KW-0812">Transmembrane</keyword>
<dbReference type="AlphaFoldDB" id="A0A9W8YJL3"/>
<name>A0A9W8YJL3_9PEZI</name>
<proteinExistence type="predicted"/>
<protein>
    <recommendedName>
        <fullName evidence="3">Brl1/Brr6 domain-containing protein</fullName>
    </recommendedName>
</protein>
<evidence type="ECO:0000259" key="3">
    <source>
        <dbReference type="SMART" id="SM01042"/>
    </source>
</evidence>
<dbReference type="OrthoDB" id="5961at2759"/>
<keyword evidence="2" id="KW-0472">Membrane</keyword>
<evidence type="ECO:0000256" key="2">
    <source>
        <dbReference type="SAM" id="Phobius"/>
    </source>
</evidence>
<evidence type="ECO:0000313" key="5">
    <source>
        <dbReference type="Proteomes" id="UP001140453"/>
    </source>
</evidence>
<dbReference type="InterPro" id="IPR018767">
    <property type="entry name" value="Brl1/Brr6_dom"/>
</dbReference>
<evidence type="ECO:0000313" key="4">
    <source>
        <dbReference type="EMBL" id="KAJ4386091.1"/>
    </source>
</evidence>
<dbReference type="GO" id="GO:0006998">
    <property type="term" value="P:nuclear envelope organization"/>
    <property type="evidence" value="ECO:0007669"/>
    <property type="project" value="InterPro"/>
</dbReference>
<feature type="region of interest" description="Disordered" evidence="1">
    <location>
        <begin position="143"/>
        <end position="202"/>
    </location>
</feature>
<feature type="compositionally biased region" description="Polar residues" evidence="1">
    <location>
        <begin position="62"/>
        <end position="103"/>
    </location>
</feature>
<feature type="region of interest" description="Disordered" evidence="1">
    <location>
        <begin position="429"/>
        <end position="475"/>
    </location>
</feature>
<gene>
    <name evidence="4" type="ORF">N0V93_008983</name>
</gene>
<dbReference type="GO" id="GO:0031965">
    <property type="term" value="C:nuclear membrane"/>
    <property type="evidence" value="ECO:0007669"/>
    <property type="project" value="InterPro"/>
</dbReference>
<reference evidence="4" key="1">
    <citation type="submission" date="2022-10" db="EMBL/GenBank/DDBJ databases">
        <title>Tapping the CABI collections for fungal endophytes: first genome assemblies for Collariella, Neodidymelliopsis, Ascochyta clinopodiicola, Didymella pomorum, Didymosphaeria variabile, Neocosmospora piperis and Neocucurbitaria cava.</title>
        <authorList>
            <person name="Hill R."/>
        </authorList>
    </citation>
    <scope>NUCLEOTIDE SEQUENCE</scope>
    <source>
        <strain evidence="4">IMI 355082</strain>
    </source>
</reference>
<accession>A0A9W8YJL3</accession>
<sequence length="475" mass="53426">MEGRSHTGFMDFQYENPQDLVDKTSPFAQISQQNRQTKPPSPSKRPQPNPFASAAAQASPLRMQSFNAPTRSIFSPTIAKQHTGPSFRNPAFTNPSNPAFSTPQTHRFQEMDFDDSPAMTEETSGIADSPDFDQSDFMEGLEISSPQPKRISWSDKRSGKGAFPRATGLGFPHDRVRKRPRVDKDKDIGSTRSRLPGGCDEDDSDYEVFNRNVVKRGKQDKEKEKDKETMGWFHYVLSAVSANPDAPIVLSEYMQLLINSFLGGLVLWVVWCGFSSARDEVIYSSGKAKQALQAEIEACTSQYFANKCDSSRMPALEDLCNEWEKCKDQDPENVAGVKAVVGHIADIINEFTTRLSWKSIFVVVVVIVAVLVANNMAFSRFRQNVRHYNHQKPAEAAPSHPAAMGFPMSPDKLDQAYLYTPMSRRHLRRILQDDTDTDASPEQKLLMPPSTPSRRSPTKFDRDWSPSKRSPSKQY</sequence>
<comment type="caution">
    <text evidence="4">The sequence shown here is derived from an EMBL/GenBank/DDBJ whole genome shotgun (WGS) entry which is preliminary data.</text>
</comment>
<feature type="domain" description="Brl1/Brr6" evidence="3">
    <location>
        <begin position="250"/>
        <end position="382"/>
    </location>
</feature>
<dbReference type="Proteomes" id="UP001140453">
    <property type="component" value="Unassembled WGS sequence"/>
</dbReference>
<dbReference type="PANTHER" id="PTHR28136">
    <property type="entry name" value="NUCLEUS EXPORT PROTEIN BRR6"/>
    <property type="match status" value="1"/>
</dbReference>
<keyword evidence="5" id="KW-1185">Reference proteome</keyword>
<dbReference type="GO" id="GO:0055088">
    <property type="term" value="P:lipid homeostasis"/>
    <property type="evidence" value="ECO:0007669"/>
    <property type="project" value="InterPro"/>
</dbReference>
<dbReference type="SMART" id="SM01042">
    <property type="entry name" value="Brr6_like_C_C"/>
    <property type="match status" value="1"/>
</dbReference>
<keyword evidence="2" id="KW-1133">Transmembrane helix</keyword>
<dbReference type="Pfam" id="PF10104">
    <property type="entry name" value="Brr6_like_C_C"/>
    <property type="match status" value="1"/>
</dbReference>
<feature type="compositionally biased region" description="Pro residues" evidence="1">
    <location>
        <begin position="39"/>
        <end position="49"/>
    </location>
</feature>
<dbReference type="EMBL" id="JAPEVB010000006">
    <property type="protein sequence ID" value="KAJ4386091.1"/>
    <property type="molecule type" value="Genomic_DNA"/>
</dbReference>
<feature type="transmembrane region" description="Helical" evidence="2">
    <location>
        <begin position="359"/>
        <end position="378"/>
    </location>
</feature>
<organism evidence="4 5">
    <name type="scientific">Gnomoniopsis smithogilvyi</name>
    <dbReference type="NCBI Taxonomy" id="1191159"/>
    <lineage>
        <taxon>Eukaryota</taxon>
        <taxon>Fungi</taxon>
        <taxon>Dikarya</taxon>
        <taxon>Ascomycota</taxon>
        <taxon>Pezizomycotina</taxon>
        <taxon>Sordariomycetes</taxon>
        <taxon>Sordariomycetidae</taxon>
        <taxon>Diaporthales</taxon>
        <taxon>Gnomoniaceae</taxon>
        <taxon>Gnomoniopsis</taxon>
    </lineage>
</organism>
<dbReference type="InterPro" id="IPR040202">
    <property type="entry name" value="Brl1/Brr6"/>
</dbReference>
<dbReference type="PANTHER" id="PTHR28136:SF1">
    <property type="entry name" value="NUCLEUS EXPORT PROTEIN BRL1"/>
    <property type="match status" value="1"/>
</dbReference>
<feature type="region of interest" description="Disordered" evidence="1">
    <location>
        <begin position="1"/>
        <end position="103"/>
    </location>
</feature>